<keyword evidence="2" id="KW-1133">Transmembrane helix</keyword>
<keyword evidence="2" id="KW-0472">Membrane</keyword>
<gene>
    <name evidence="4 5" type="primary">LOC115214530</name>
</gene>
<organism evidence="3 5">
    <name type="scientific">Octopus sinensis</name>
    <name type="common">East Asian common octopus</name>
    <dbReference type="NCBI Taxonomy" id="2607531"/>
    <lineage>
        <taxon>Eukaryota</taxon>
        <taxon>Metazoa</taxon>
        <taxon>Spiralia</taxon>
        <taxon>Lophotrochozoa</taxon>
        <taxon>Mollusca</taxon>
        <taxon>Cephalopoda</taxon>
        <taxon>Coleoidea</taxon>
        <taxon>Octopodiformes</taxon>
        <taxon>Octopoda</taxon>
        <taxon>Incirrata</taxon>
        <taxon>Octopodidae</taxon>
        <taxon>Octopus</taxon>
    </lineage>
</organism>
<protein>
    <submittedName>
        <fullName evidence="4 5">Uncharacterized protein LOC115214530</fullName>
    </submittedName>
</protein>
<evidence type="ECO:0000256" key="2">
    <source>
        <dbReference type="SAM" id="Phobius"/>
    </source>
</evidence>
<name>A0A6P7SME8_9MOLL</name>
<dbReference type="RefSeq" id="XP_029639592.1">
    <property type="nucleotide sequence ID" value="XM_029783732.2"/>
</dbReference>
<keyword evidence="2" id="KW-0812">Transmembrane</keyword>
<dbReference type="AlphaFoldDB" id="A0A6P7SME8"/>
<reference evidence="4 5" key="1">
    <citation type="submission" date="2025-08" db="UniProtKB">
        <authorList>
            <consortium name="RefSeq"/>
        </authorList>
    </citation>
    <scope>IDENTIFICATION</scope>
</reference>
<dbReference type="KEGG" id="osn:115214530"/>
<feature type="compositionally biased region" description="Low complexity" evidence="1">
    <location>
        <begin position="182"/>
        <end position="194"/>
    </location>
</feature>
<evidence type="ECO:0000313" key="3">
    <source>
        <dbReference type="Proteomes" id="UP000515154"/>
    </source>
</evidence>
<dbReference type="Proteomes" id="UP000515154">
    <property type="component" value="Linkage group LG7"/>
</dbReference>
<sequence>MSERSWVDFFETRAFYDYEEFTYKLPLRYFRGSRNIRSVSIDDTRRRRRRRRRGAGCGGCCLKVLLASLVVFFLFFLGAVASLFFLSSEKNLGNLLNTTEPVTTASTDVPTETEKIKTETTTSVQNTKSSSKTNSESFTKKPKTTLGTTPQSFPPYTNISNVKDLSTDTSASKRVTDKHSVTNTEPETTTTSPPHQYSTLSDGSIDADGSGMAEDPII</sequence>
<proteinExistence type="predicted"/>
<evidence type="ECO:0000313" key="5">
    <source>
        <dbReference type="RefSeq" id="XP_029639592.1"/>
    </source>
</evidence>
<evidence type="ECO:0000256" key="1">
    <source>
        <dbReference type="SAM" id="MobiDB-lite"/>
    </source>
</evidence>
<feature type="region of interest" description="Disordered" evidence="1">
    <location>
        <begin position="104"/>
        <end position="218"/>
    </location>
</feature>
<accession>A0A6P7SME8</accession>
<evidence type="ECO:0000313" key="4">
    <source>
        <dbReference type="RefSeq" id="XP_029639591.1"/>
    </source>
</evidence>
<keyword evidence="3" id="KW-1185">Reference proteome</keyword>
<feature type="compositionally biased region" description="Polar residues" evidence="1">
    <location>
        <begin position="154"/>
        <end position="173"/>
    </location>
</feature>
<dbReference type="RefSeq" id="XP_029639591.1">
    <property type="nucleotide sequence ID" value="XM_029783731.2"/>
</dbReference>
<feature type="compositionally biased region" description="Low complexity" evidence="1">
    <location>
        <begin position="119"/>
        <end position="137"/>
    </location>
</feature>
<feature type="transmembrane region" description="Helical" evidence="2">
    <location>
        <begin position="55"/>
        <end position="86"/>
    </location>
</feature>